<dbReference type="GO" id="GO:0031146">
    <property type="term" value="P:SCF-dependent proteasomal ubiquitin-dependent protein catabolic process"/>
    <property type="evidence" value="ECO:0007669"/>
    <property type="project" value="TreeGrafter"/>
</dbReference>
<evidence type="ECO:0000313" key="1">
    <source>
        <dbReference type="EMBL" id="CAI2170170.1"/>
    </source>
</evidence>
<gene>
    <name evidence="1" type="ORF">FWILDA_LOCUS4448</name>
</gene>
<dbReference type="InterPro" id="IPR006553">
    <property type="entry name" value="Leu-rich_rpt_Cys-con_subtyp"/>
</dbReference>
<proteinExistence type="predicted"/>
<name>A0A9W4SHX2_9GLOM</name>
<dbReference type="OrthoDB" id="550575at2759"/>
<dbReference type="EMBL" id="CAMKVN010000666">
    <property type="protein sequence ID" value="CAI2170170.1"/>
    <property type="molecule type" value="Genomic_DNA"/>
</dbReference>
<dbReference type="InterPro" id="IPR032675">
    <property type="entry name" value="LRR_dom_sf"/>
</dbReference>
<evidence type="ECO:0000313" key="2">
    <source>
        <dbReference type="Proteomes" id="UP001153678"/>
    </source>
</evidence>
<reference evidence="1" key="1">
    <citation type="submission" date="2022-08" db="EMBL/GenBank/DDBJ databases">
        <authorList>
            <person name="Kallberg Y."/>
            <person name="Tangrot J."/>
            <person name="Rosling A."/>
        </authorList>
    </citation>
    <scope>NUCLEOTIDE SEQUENCE</scope>
    <source>
        <strain evidence="1">Wild A</strain>
    </source>
</reference>
<accession>A0A9W4SHX2</accession>
<protein>
    <submittedName>
        <fullName evidence="1">18791_t:CDS:1</fullName>
    </submittedName>
</protein>
<keyword evidence="2" id="KW-1185">Reference proteome</keyword>
<comment type="caution">
    <text evidence="1">The sequence shown here is derived from an EMBL/GenBank/DDBJ whole genome shotgun (WGS) entry which is preliminary data.</text>
</comment>
<dbReference type="Gene3D" id="3.80.10.10">
    <property type="entry name" value="Ribonuclease Inhibitor"/>
    <property type="match status" value="1"/>
</dbReference>
<dbReference type="Proteomes" id="UP001153678">
    <property type="component" value="Unassembled WGS sequence"/>
</dbReference>
<dbReference type="SMART" id="SM00367">
    <property type="entry name" value="LRR_CC"/>
    <property type="match status" value="3"/>
</dbReference>
<dbReference type="GO" id="GO:0019005">
    <property type="term" value="C:SCF ubiquitin ligase complex"/>
    <property type="evidence" value="ECO:0007669"/>
    <property type="project" value="TreeGrafter"/>
</dbReference>
<dbReference type="AlphaFoldDB" id="A0A9W4SHX2"/>
<dbReference type="SUPFAM" id="SSF52047">
    <property type="entry name" value="RNI-like"/>
    <property type="match status" value="1"/>
</dbReference>
<organism evidence="1 2">
    <name type="scientific">Funneliformis geosporum</name>
    <dbReference type="NCBI Taxonomy" id="1117311"/>
    <lineage>
        <taxon>Eukaryota</taxon>
        <taxon>Fungi</taxon>
        <taxon>Fungi incertae sedis</taxon>
        <taxon>Mucoromycota</taxon>
        <taxon>Glomeromycotina</taxon>
        <taxon>Glomeromycetes</taxon>
        <taxon>Glomerales</taxon>
        <taxon>Glomeraceae</taxon>
        <taxon>Funneliformis</taxon>
    </lineage>
</organism>
<dbReference type="PANTHER" id="PTHR13318">
    <property type="entry name" value="PARTNER OF PAIRED, ISOFORM B-RELATED"/>
    <property type="match status" value="1"/>
</dbReference>
<sequence>MTTGIVSLENIIDDIKKNIKTIFQNGVRAEDQQKVYIIGLQLTLDRLARERKTAGKFTINSSQYLPLCNLAKYEHTYDRATGFITVTNKRQNKVVDFEGSMDCTDKVLKLIAESYSNLEYLNISALLKALDQKMICLFAIAQLCHKLKYLNISIHKEFSEISICNVICSCLRLQQFDLSYYVITNITIEEIARSCLNLKYLNLKGCYNISEKAIDQLISLNPNIHVENFLESSAPSAFIELVRNYLIQPNVANKRFLD</sequence>